<keyword evidence="4" id="KW-0507">mRNA processing</keyword>
<evidence type="ECO:0000256" key="3">
    <source>
        <dbReference type="ARBA" id="ARBA00009375"/>
    </source>
</evidence>
<evidence type="ECO:0000256" key="15">
    <source>
        <dbReference type="ARBA" id="ARBA00079087"/>
    </source>
</evidence>
<feature type="active site" description="Nucleophile" evidence="18">
    <location>
        <position position="69"/>
    </location>
</feature>
<dbReference type="FunFam" id="3.30.70.660:FF:000002">
    <property type="entry name" value="tRNA pseudouridine synthase"/>
    <property type="match status" value="1"/>
</dbReference>
<evidence type="ECO:0000313" key="21">
    <source>
        <dbReference type="EMBL" id="CAG5075520.1"/>
    </source>
</evidence>
<dbReference type="AlphaFoldDB" id="A0A8J2H5C7"/>
<dbReference type="InterPro" id="IPR001406">
    <property type="entry name" value="PsdUridine_synth_TruA"/>
</dbReference>
<dbReference type="InterPro" id="IPR020103">
    <property type="entry name" value="PsdUridine_synth_cat_dom_sf"/>
</dbReference>
<comment type="subcellular location">
    <subcellularLocation>
        <location evidence="2">Nucleus</location>
    </subcellularLocation>
</comment>
<dbReference type="InterPro" id="IPR041708">
    <property type="entry name" value="PUS1/PUS2-like"/>
</dbReference>
<dbReference type="OrthoDB" id="10256309at2759"/>
<comment type="catalytic activity">
    <reaction evidence="1">
        <text>a uridine in mRNA = a pseudouridine in mRNA</text>
        <dbReference type="Rhea" id="RHEA:56644"/>
        <dbReference type="Rhea" id="RHEA-COMP:14658"/>
        <dbReference type="Rhea" id="RHEA-COMP:14659"/>
        <dbReference type="ChEBI" id="CHEBI:65314"/>
        <dbReference type="ChEBI" id="CHEBI:65315"/>
    </reaction>
</comment>
<dbReference type="GO" id="GO:1990481">
    <property type="term" value="P:mRNA pseudouridine synthesis"/>
    <property type="evidence" value="ECO:0007669"/>
    <property type="project" value="TreeGrafter"/>
</dbReference>
<dbReference type="Pfam" id="PF01416">
    <property type="entry name" value="PseudoU_synth_1"/>
    <property type="match status" value="1"/>
</dbReference>
<dbReference type="PANTHER" id="PTHR11142">
    <property type="entry name" value="PSEUDOURIDYLATE SYNTHASE"/>
    <property type="match status" value="1"/>
</dbReference>
<dbReference type="GO" id="GO:0031119">
    <property type="term" value="P:tRNA pseudouridine synthesis"/>
    <property type="evidence" value="ECO:0007669"/>
    <property type="project" value="InterPro"/>
</dbReference>
<dbReference type="InterPro" id="IPR020095">
    <property type="entry name" value="PsdUridine_synth_TruA_C"/>
</dbReference>
<organism evidence="21 22">
    <name type="scientific">Cotesia congregata</name>
    <name type="common">Parasitoid wasp</name>
    <name type="synonym">Apanteles congregatus</name>
    <dbReference type="NCBI Taxonomy" id="51543"/>
    <lineage>
        <taxon>Eukaryota</taxon>
        <taxon>Metazoa</taxon>
        <taxon>Ecdysozoa</taxon>
        <taxon>Arthropoda</taxon>
        <taxon>Hexapoda</taxon>
        <taxon>Insecta</taxon>
        <taxon>Pterygota</taxon>
        <taxon>Neoptera</taxon>
        <taxon>Endopterygota</taxon>
        <taxon>Hymenoptera</taxon>
        <taxon>Apocrita</taxon>
        <taxon>Ichneumonoidea</taxon>
        <taxon>Braconidae</taxon>
        <taxon>Microgastrinae</taxon>
        <taxon>Cotesia</taxon>
    </lineage>
</organism>
<dbReference type="NCBIfam" id="TIGR00071">
    <property type="entry name" value="hisT_truA"/>
    <property type="match status" value="1"/>
</dbReference>
<protein>
    <recommendedName>
        <fullName evidence="13">Pseudouridylate synthase 1 homolog</fullName>
        <ecNumber evidence="12">5.4.99.12</ecNumber>
    </recommendedName>
    <alternativeName>
        <fullName evidence="14">tRNA pseudouridine synthase 1</fullName>
    </alternativeName>
    <alternativeName>
        <fullName evidence="17">tRNA pseudouridine(38-40) synthase</fullName>
    </alternativeName>
    <alternativeName>
        <fullName evidence="15">tRNA pseudouridylate synthase I</fullName>
    </alternativeName>
    <alternativeName>
        <fullName evidence="16">tRNA-uridine isomerase I</fullName>
    </alternativeName>
</protein>
<evidence type="ECO:0000256" key="10">
    <source>
        <dbReference type="ARBA" id="ARBA00053709"/>
    </source>
</evidence>
<dbReference type="EMBL" id="CAJNRD030001116">
    <property type="protein sequence ID" value="CAG5075520.1"/>
    <property type="molecule type" value="Genomic_DNA"/>
</dbReference>
<dbReference type="GO" id="GO:0003723">
    <property type="term" value="F:RNA binding"/>
    <property type="evidence" value="ECO:0007669"/>
    <property type="project" value="InterPro"/>
</dbReference>
<dbReference type="InterPro" id="IPR020097">
    <property type="entry name" value="PsdUridine_synth_TruA_a/b_dom"/>
</dbReference>
<comment type="subunit">
    <text evidence="11">Monomer. Forms a complex with RARG and the SRA1 RNA in the nucleus.</text>
</comment>
<evidence type="ECO:0000259" key="20">
    <source>
        <dbReference type="Pfam" id="PF01416"/>
    </source>
</evidence>
<dbReference type="GO" id="GO:0005634">
    <property type="term" value="C:nucleus"/>
    <property type="evidence" value="ECO:0007669"/>
    <property type="project" value="UniProtKB-SubCell"/>
</dbReference>
<reference evidence="21" key="1">
    <citation type="submission" date="2021-04" db="EMBL/GenBank/DDBJ databases">
        <authorList>
            <person name="Chebbi M.A.C M."/>
        </authorList>
    </citation>
    <scope>NUCLEOTIDE SEQUENCE</scope>
</reference>
<comment type="catalytic activity">
    <reaction evidence="9">
        <text>uridine(38/39/40) in tRNA = pseudouridine(38/39/40) in tRNA</text>
        <dbReference type="Rhea" id="RHEA:22376"/>
        <dbReference type="Rhea" id="RHEA-COMP:10085"/>
        <dbReference type="Rhea" id="RHEA-COMP:10087"/>
        <dbReference type="ChEBI" id="CHEBI:65314"/>
        <dbReference type="ChEBI" id="CHEBI:65315"/>
        <dbReference type="EC" id="5.4.99.12"/>
    </reaction>
</comment>
<dbReference type="CDD" id="cd02568">
    <property type="entry name" value="PseudoU_synth_PUS1_PUS2"/>
    <property type="match status" value="1"/>
</dbReference>
<evidence type="ECO:0000256" key="9">
    <source>
        <dbReference type="ARBA" id="ARBA00052184"/>
    </source>
</evidence>
<dbReference type="SUPFAM" id="SSF55120">
    <property type="entry name" value="Pseudouridine synthase"/>
    <property type="match status" value="1"/>
</dbReference>
<accession>A0A8J2H5C7</accession>
<dbReference type="GO" id="GO:0160147">
    <property type="term" value="F:tRNA pseudouridine(38-40) synthase activity"/>
    <property type="evidence" value="ECO:0007669"/>
    <property type="project" value="UniProtKB-EC"/>
</dbReference>
<keyword evidence="5" id="KW-0819">tRNA processing</keyword>
<dbReference type="InterPro" id="IPR020094">
    <property type="entry name" value="TruA/RsuA/RluB/E/F_N"/>
</dbReference>
<keyword evidence="22" id="KW-1185">Reference proteome</keyword>
<comment type="function">
    <text evidence="10">Pseudouridylate synthase that catalyzes pseudouridylation of tRNAs and mRNAs. Acts on positions 27/28 in the anticodon stem and also positions 34 and 36 in the anticodon of an intron containing tRNA. Also catalyzes pseudouridylation of mRNAs: mediates pseudouridylation of mRNAs with the consensus sequence 5'-UGUAG-3'. Acts as a regulator of pre-mRNA splicing by mediating pseudouridylation of pre-mRNAs at locations associated with alternatively spliced regions. Pseudouridylation of pre-mRNAs near splice sites directly regulates mRNA splicing and mRNA 3'-end processing. Involved in regulation of nuclear receptor activity through pseudouridylation of SRA1 mRNA.</text>
</comment>
<proteinExistence type="inferred from homology"/>
<dbReference type="Gene3D" id="3.30.70.580">
    <property type="entry name" value="Pseudouridine synthase I, catalytic domain, N-terminal subdomain"/>
    <property type="match status" value="1"/>
</dbReference>
<feature type="domain" description="Pseudouridine synthase I TruA alpha/beta" evidence="20">
    <location>
        <begin position="182"/>
        <end position="286"/>
    </location>
</feature>
<evidence type="ECO:0000256" key="18">
    <source>
        <dbReference type="PIRSR" id="PIRSR641708-1"/>
    </source>
</evidence>
<dbReference type="FunFam" id="3.30.70.580:FF:000002">
    <property type="entry name" value="tRNA pseudouridine synthase"/>
    <property type="match status" value="1"/>
</dbReference>
<evidence type="ECO:0000256" key="19">
    <source>
        <dbReference type="PIRSR" id="PIRSR641708-2"/>
    </source>
</evidence>
<keyword evidence="6" id="KW-0413">Isomerase</keyword>
<evidence type="ECO:0000256" key="7">
    <source>
        <dbReference type="ARBA" id="ARBA00023242"/>
    </source>
</evidence>
<gene>
    <name evidence="21" type="ORF">HICCMSTLAB_LOCUS1674</name>
</gene>
<evidence type="ECO:0000256" key="17">
    <source>
        <dbReference type="ARBA" id="ARBA00081344"/>
    </source>
</evidence>
<evidence type="ECO:0000256" key="11">
    <source>
        <dbReference type="ARBA" id="ARBA00064589"/>
    </source>
</evidence>
<evidence type="ECO:0000256" key="8">
    <source>
        <dbReference type="ARBA" id="ARBA00036943"/>
    </source>
</evidence>
<keyword evidence="7" id="KW-0539">Nucleus</keyword>
<evidence type="ECO:0000256" key="6">
    <source>
        <dbReference type="ARBA" id="ARBA00023235"/>
    </source>
</evidence>
<comment type="similarity">
    <text evidence="3">Belongs to the tRNA pseudouridine synthase TruA family.</text>
</comment>
<dbReference type="Gene3D" id="3.30.70.660">
    <property type="entry name" value="Pseudouridine synthase I, catalytic domain, C-terminal subdomain"/>
    <property type="match status" value="1"/>
</dbReference>
<evidence type="ECO:0000256" key="2">
    <source>
        <dbReference type="ARBA" id="ARBA00004123"/>
    </source>
</evidence>
<sequence length="334" mass="38912">MKKTERVKKRNFALLLGYLGKDYYGMQRNPNMKTIEEDLFTALLKADLIDQESFETIQYTHFQRAARTDKGVSATRQICSVKLPEHSKIEDINKYLPKQIRVFGLKRVTKGFNSKGQCNARTYTYTLPTFAFAPDDPSIVAITPTDEDIQKRIEKLSVIDGKPFTDFRMTPELLEKVNSVLQLYCGTHNFHNFTSKVRPFDPRAMRYIIKCHCLETHVTNNIEFATILIKGQSFMLHQIRKMMALAIGVVRNLISEETLEECFKPEKREVPTAPSLGLVLNHVHYDTYNKRYGSDGLHEKLEWDECESQIQKFHEDFILRHIEETEIENQSYPF</sequence>
<evidence type="ECO:0000256" key="4">
    <source>
        <dbReference type="ARBA" id="ARBA00022664"/>
    </source>
</evidence>
<evidence type="ECO:0000256" key="14">
    <source>
        <dbReference type="ARBA" id="ARBA00075153"/>
    </source>
</evidence>
<evidence type="ECO:0000256" key="13">
    <source>
        <dbReference type="ARBA" id="ARBA00068582"/>
    </source>
</evidence>
<name>A0A8J2H5C7_COTCN</name>
<evidence type="ECO:0000256" key="16">
    <source>
        <dbReference type="ARBA" id="ARBA00080849"/>
    </source>
</evidence>
<evidence type="ECO:0000256" key="5">
    <source>
        <dbReference type="ARBA" id="ARBA00022694"/>
    </source>
</evidence>
<evidence type="ECO:0000256" key="12">
    <source>
        <dbReference type="ARBA" id="ARBA00066509"/>
    </source>
</evidence>
<dbReference type="EC" id="5.4.99.12" evidence="12"/>
<dbReference type="PANTHER" id="PTHR11142:SF4">
    <property type="entry name" value="PSEUDOURIDYLATE SYNTHASE 1 HOMOLOG"/>
    <property type="match status" value="1"/>
</dbReference>
<evidence type="ECO:0000313" key="22">
    <source>
        <dbReference type="Proteomes" id="UP000786811"/>
    </source>
</evidence>
<comment type="catalytic activity">
    <reaction evidence="8">
        <text>a uridine in tRNA = a pseudouridine in tRNA</text>
        <dbReference type="Rhea" id="RHEA:54572"/>
        <dbReference type="Rhea" id="RHEA-COMP:13339"/>
        <dbReference type="Rhea" id="RHEA-COMP:13934"/>
        <dbReference type="ChEBI" id="CHEBI:65314"/>
        <dbReference type="ChEBI" id="CHEBI:65315"/>
    </reaction>
</comment>
<dbReference type="Proteomes" id="UP000786811">
    <property type="component" value="Unassembled WGS sequence"/>
</dbReference>
<evidence type="ECO:0000256" key="1">
    <source>
        <dbReference type="ARBA" id="ARBA00001166"/>
    </source>
</evidence>
<dbReference type="GO" id="GO:0006397">
    <property type="term" value="P:mRNA processing"/>
    <property type="evidence" value="ECO:0007669"/>
    <property type="project" value="UniProtKB-KW"/>
</dbReference>
<comment type="caution">
    <text evidence="21">The sequence shown here is derived from an EMBL/GenBank/DDBJ whole genome shotgun (WGS) entry which is preliminary data.</text>
</comment>
<feature type="binding site" evidence="19">
    <location>
        <position position="123"/>
    </location>
    <ligand>
        <name>substrate</name>
    </ligand>
</feature>